<dbReference type="AlphaFoldDB" id="A0A9N9V882"/>
<feature type="region of interest" description="Disordered" evidence="1">
    <location>
        <begin position="1"/>
        <end position="21"/>
    </location>
</feature>
<proteinExistence type="predicted"/>
<evidence type="ECO:0000313" key="3">
    <source>
        <dbReference type="Proteomes" id="UP000696573"/>
    </source>
</evidence>
<gene>
    <name evidence="2" type="ORF">CRHIZ90672A_00013841</name>
</gene>
<accession>A0A9N9V882</accession>
<organism evidence="2 3">
    <name type="scientific">Clonostachys rhizophaga</name>
    <dbReference type="NCBI Taxonomy" id="160324"/>
    <lineage>
        <taxon>Eukaryota</taxon>
        <taxon>Fungi</taxon>
        <taxon>Dikarya</taxon>
        <taxon>Ascomycota</taxon>
        <taxon>Pezizomycotina</taxon>
        <taxon>Sordariomycetes</taxon>
        <taxon>Hypocreomycetidae</taxon>
        <taxon>Hypocreales</taxon>
        <taxon>Bionectriaceae</taxon>
        <taxon>Clonostachys</taxon>
    </lineage>
</organism>
<keyword evidence="3" id="KW-1185">Reference proteome</keyword>
<sequence>MTSLTVSYLDQPQSARPADHQAQLTLSHLPHERQDASGDHIHQADILLQEVAASRYFSDDVLSRVVNEERNHSRTALTVSPVKTSPLSMKSSSPFNPLGVLSVPGMLHPPYGLHPAKSVAAFLWRQYVEVVEECASCKILHVPADEIIVFSTIEDPSSASAENLALCFAIYFASCASLET</sequence>
<dbReference type="EMBL" id="CABFNQ020000642">
    <property type="protein sequence ID" value="CAH0020341.1"/>
    <property type="molecule type" value="Genomic_DNA"/>
</dbReference>
<name>A0A9N9V882_9HYPO</name>
<evidence type="ECO:0000256" key="1">
    <source>
        <dbReference type="SAM" id="MobiDB-lite"/>
    </source>
</evidence>
<reference evidence="2" key="1">
    <citation type="submission" date="2021-10" db="EMBL/GenBank/DDBJ databases">
        <authorList>
            <person name="Piombo E."/>
        </authorList>
    </citation>
    <scope>NUCLEOTIDE SEQUENCE</scope>
</reference>
<evidence type="ECO:0000313" key="2">
    <source>
        <dbReference type="EMBL" id="CAH0020341.1"/>
    </source>
</evidence>
<feature type="compositionally biased region" description="Polar residues" evidence="1">
    <location>
        <begin position="1"/>
        <end position="14"/>
    </location>
</feature>
<dbReference type="Proteomes" id="UP000696573">
    <property type="component" value="Unassembled WGS sequence"/>
</dbReference>
<comment type="caution">
    <text evidence="2">The sequence shown here is derived from an EMBL/GenBank/DDBJ whole genome shotgun (WGS) entry which is preliminary data.</text>
</comment>
<dbReference type="OrthoDB" id="424974at2759"/>
<protein>
    <submittedName>
        <fullName evidence="2">Uncharacterized protein</fullName>
    </submittedName>
</protein>